<evidence type="ECO:0000313" key="1">
    <source>
        <dbReference type="EMBL" id="MFC5940827.1"/>
    </source>
</evidence>
<proteinExistence type="predicted"/>
<accession>A0ABW1HH69</accession>
<protein>
    <recommendedName>
        <fullName evidence="3">5-formyltetrahydrofolate cyclo-ligase</fullName>
    </recommendedName>
</protein>
<dbReference type="Proteomes" id="UP001596207">
    <property type="component" value="Unassembled WGS sequence"/>
</dbReference>
<keyword evidence="2" id="KW-1185">Reference proteome</keyword>
<comment type="caution">
    <text evidence="1">The sequence shown here is derived from an EMBL/GenBank/DDBJ whole genome shotgun (WGS) entry which is preliminary data.</text>
</comment>
<evidence type="ECO:0008006" key="3">
    <source>
        <dbReference type="Google" id="ProtNLM"/>
    </source>
</evidence>
<organism evidence="1 2">
    <name type="scientific">Micromonospora harpali</name>
    <dbReference type="NCBI Taxonomy" id="1490225"/>
    <lineage>
        <taxon>Bacteria</taxon>
        <taxon>Bacillati</taxon>
        <taxon>Actinomycetota</taxon>
        <taxon>Actinomycetes</taxon>
        <taxon>Micromonosporales</taxon>
        <taxon>Micromonosporaceae</taxon>
        <taxon>Micromonospora</taxon>
    </lineage>
</organism>
<reference evidence="2" key="1">
    <citation type="journal article" date="2019" name="Int. J. Syst. Evol. Microbiol.">
        <title>The Global Catalogue of Microorganisms (GCM) 10K type strain sequencing project: providing services to taxonomists for standard genome sequencing and annotation.</title>
        <authorList>
            <consortium name="The Broad Institute Genomics Platform"/>
            <consortium name="The Broad Institute Genome Sequencing Center for Infectious Disease"/>
            <person name="Wu L."/>
            <person name="Ma J."/>
        </authorList>
    </citation>
    <scope>NUCLEOTIDE SEQUENCE [LARGE SCALE GENOMIC DNA]</scope>
    <source>
        <strain evidence="2">CGMCC 4.7173</strain>
    </source>
</reference>
<evidence type="ECO:0000313" key="2">
    <source>
        <dbReference type="Proteomes" id="UP001596207"/>
    </source>
</evidence>
<gene>
    <name evidence="1" type="ORF">ACFPZ4_04950</name>
</gene>
<dbReference type="RefSeq" id="WP_353901112.1">
    <property type="nucleotide sequence ID" value="NZ_CP158970.1"/>
</dbReference>
<name>A0ABW1HH69_9ACTN</name>
<dbReference type="EMBL" id="JBHSQQ010000014">
    <property type="protein sequence ID" value="MFC5940827.1"/>
    <property type="molecule type" value="Genomic_DNA"/>
</dbReference>
<sequence>MDIEKAKRAVREAVWSRLEQAGQALPPGAQGRIPDFVGAELAAEIDAIPVLKASAASG</sequence>